<feature type="non-terminal residue" evidence="2">
    <location>
        <position position="1"/>
    </location>
</feature>
<dbReference type="Pfam" id="PF03101">
    <property type="entry name" value="FAR1"/>
    <property type="match status" value="1"/>
</dbReference>
<dbReference type="OrthoDB" id="1894539at2759"/>
<evidence type="ECO:0000313" key="3">
    <source>
        <dbReference type="Proteomes" id="UP000699462"/>
    </source>
</evidence>
<dbReference type="Proteomes" id="UP000699462">
    <property type="component" value="Unassembled WGS sequence"/>
</dbReference>
<evidence type="ECO:0000259" key="1">
    <source>
        <dbReference type="Pfam" id="PF03101"/>
    </source>
</evidence>
<organism evidence="2 3">
    <name type="scientific">Paragonimus westermani</name>
    <dbReference type="NCBI Taxonomy" id="34504"/>
    <lineage>
        <taxon>Eukaryota</taxon>
        <taxon>Metazoa</taxon>
        <taxon>Spiralia</taxon>
        <taxon>Lophotrochozoa</taxon>
        <taxon>Platyhelminthes</taxon>
        <taxon>Trematoda</taxon>
        <taxon>Digenea</taxon>
        <taxon>Plagiorchiida</taxon>
        <taxon>Troglotremata</taxon>
        <taxon>Troglotrematidae</taxon>
        <taxon>Paragonimus</taxon>
    </lineage>
</organism>
<protein>
    <recommendedName>
        <fullName evidence="1">FAR1 domain-containing protein</fullName>
    </recommendedName>
</protein>
<comment type="caution">
    <text evidence="2">The sequence shown here is derived from an EMBL/GenBank/DDBJ whole genome shotgun (WGS) entry which is preliminary data.</text>
</comment>
<sequence>CICSRRPPSVKNWIECASCGLHVQATDAVGTASCSTEPVRICLDSEARPELSIPCSTCIRFAAQVGQRLAQSCPSRGSDVVTEPLSTPTHSSAPLENWNVCASCERHTLSSEMSEAASSSTEPGFVCHDSGSTDEVSRPSSRCTNCTEERVAEFCSVRSSDMVDESPALPACRMSTVNNPGNPTGIITNDLTRLFSTLFGTIYEPKLFSDLNQVASQLGRFQKHSGTFYLIRSTEKHGGRIKRRVYICSKNGNPLRRSRGLRNRPSARTGCRSHINFHLNTDGLFRVTKVCMIHNHRIDGYDRNLKRRLSDKQQSEETITSLLSVMPNSLIRAYTLSQFDLALTSKDICNLRKKYTPHLRET</sequence>
<dbReference type="PANTHER" id="PTHR46328">
    <property type="entry name" value="FAR-RED IMPAIRED RESPONSIVE (FAR1) FAMILY PROTEIN-RELATED"/>
    <property type="match status" value="1"/>
</dbReference>
<accession>A0A8T0DP06</accession>
<dbReference type="EMBL" id="JTDF01001935">
    <property type="protein sequence ID" value="KAF8569350.1"/>
    <property type="molecule type" value="Genomic_DNA"/>
</dbReference>
<dbReference type="InterPro" id="IPR004330">
    <property type="entry name" value="FAR1_DNA_bnd_dom"/>
</dbReference>
<proteinExistence type="predicted"/>
<gene>
    <name evidence="2" type="ORF">P879_01606</name>
</gene>
<keyword evidence="3" id="KW-1185">Reference proteome</keyword>
<reference evidence="2 3" key="1">
    <citation type="submission" date="2019-07" db="EMBL/GenBank/DDBJ databases">
        <title>Annotation for the trematode Paragonimus westermani.</title>
        <authorList>
            <person name="Choi Y.-J."/>
        </authorList>
    </citation>
    <scope>NUCLEOTIDE SEQUENCE [LARGE SCALE GENOMIC DNA]</scope>
    <source>
        <strain evidence="2">180907_Pwestermani</strain>
    </source>
</reference>
<evidence type="ECO:0000313" key="2">
    <source>
        <dbReference type="EMBL" id="KAF8569350.1"/>
    </source>
</evidence>
<name>A0A8T0DP06_9TREM</name>
<feature type="domain" description="FAR1" evidence="1">
    <location>
        <begin position="233"/>
        <end position="298"/>
    </location>
</feature>
<dbReference type="AlphaFoldDB" id="A0A8T0DP06"/>